<accession>A0AAD4CZK6</accession>
<dbReference type="Pfam" id="PF02219">
    <property type="entry name" value="MTHFR"/>
    <property type="match status" value="1"/>
</dbReference>
<dbReference type="Gene3D" id="3.20.20.220">
    <property type="match status" value="1"/>
</dbReference>
<keyword evidence="6" id="KW-0560">Oxidoreductase</keyword>
<evidence type="ECO:0000256" key="5">
    <source>
        <dbReference type="ARBA" id="ARBA00022827"/>
    </source>
</evidence>
<keyword evidence="5" id="KW-0274">FAD</keyword>
<protein>
    <recommendedName>
        <fullName evidence="10">Methylenetetrahydrofolate reductase (NAD(P)H)</fullName>
    </recommendedName>
</protein>
<evidence type="ECO:0000256" key="7">
    <source>
        <dbReference type="RuleBase" id="RU004254"/>
    </source>
</evidence>
<dbReference type="AlphaFoldDB" id="A0AAD4CZK6"/>
<dbReference type="SUPFAM" id="SSF51730">
    <property type="entry name" value="FAD-linked oxidoreductase"/>
    <property type="match status" value="1"/>
</dbReference>
<comment type="caution">
    <text evidence="8">The sequence shown here is derived from an EMBL/GenBank/DDBJ whole genome shotgun (WGS) entry which is preliminary data.</text>
</comment>
<evidence type="ECO:0000313" key="9">
    <source>
        <dbReference type="Proteomes" id="UP001194580"/>
    </source>
</evidence>
<keyword evidence="4" id="KW-0285">Flavoprotein</keyword>
<dbReference type="GO" id="GO:0004489">
    <property type="term" value="F:methylenetetrahydrofolate reductase [NAD(P)H] activity"/>
    <property type="evidence" value="ECO:0007669"/>
    <property type="project" value="InterPro"/>
</dbReference>
<evidence type="ECO:0000256" key="4">
    <source>
        <dbReference type="ARBA" id="ARBA00022630"/>
    </source>
</evidence>
<gene>
    <name evidence="8" type="ORF">BGZ95_008360</name>
</gene>
<reference evidence="8" key="1">
    <citation type="journal article" date="2020" name="Fungal Divers.">
        <title>Resolving the Mortierellaceae phylogeny through synthesis of multi-gene phylogenetics and phylogenomics.</title>
        <authorList>
            <person name="Vandepol N."/>
            <person name="Liber J."/>
            <person name="Desiro A."/>
            <person name="Na H."/>
            <person name="Kennedy M."/>
            <person name="Barry K."/>
            <person name="Grigoriev I.V."/>
            <person name="Miller A.N."/>
            <person name="O'Donnell K."/>
            <person name="Stajich J.E."/>
            <person name="Bonito G."/>
        </authorList>
    </citation>
    <scope>NUCLEOTIDE SEQUENCE</scope>
    <source>
        <strain evidence="8">NRRL 28262</strain>
    </source>
</reference>
<dbReference type="Proteomes" id="UP001194580">
    <property type="component" value="Unassembled WGS sequence"/>
</dbReference>
<keyword evidence="9" id="KW-1185">Reference proteome</keyword>
<comment type="cofactor">
    <cofactor evidence="1">
        <name>FAD</name>
        <dbReference type="ChEBI" id="CHEBI:57692"/>
    </cofactor>
</comment>
<feature type="non-terminal residue" evidence="8">
    <location>
        <position position="1"/>
    </location>
</feature>
<sequence>GMVNLHDRIERMCYLGPEFIDITWGAGGSRPAATLEVVSNAQKVYGVETCMHLICTNNPTDKIDKALS</sequence>
<proteinExistence type="inferred from homology"/>
<dbReference type="GO" id="GO:0071949">
    <property type="term" value="F:FAD binding"/>
    <property type="evidence" value="ECO:0007669"/>
    <property type="project" value="TreeGrafter"/>
</dbReference>
<dbReference type="InterPro" id="IPR003171">
    <property type="entry name" value="Mehydrof_redctse-like"/>
</dbReference>
<dbReference type="InterPro" id="IPR029041">
    <property type="entry name" value="FAD-linked_oxidoreductase-like"/>
</dbReference>
<dbReference type="GO" id="GO:0005829">
    <property type="term" value="C:cytosol"/>
    <property type="evidence" value="ECO:0007669"/>
    <property type="project" value="TreeGrafter"/>
</dbReference>
<dbReference type="PANTHER" id="PTHR45754:SF3">
    <property type="entry name" value="METHYLENETETRAHYDROFOLATE REDUCTASE (NADPH)"/>
    <property type="match status" value="1"/>
</dbReference>
<organism evidence="8 9">
    <name type="scientific">Linnemannia exigua</name>
    <dbReference type="NCBI Taxonomy" id="604196"/>
    <lineage>
        <taxon>Eukaryota</taxon>
        <taxon>Fungi</taxon>
        <taxon>Fungi incertae sedis</taxon>
        <taxon>Mucoromycota</taxon>
        <taxon>Mortierellomycotina</taxon>
        <taxon>Mortierellomycetes</taxon>
        <taxon>Mortierellales</taxon>
        <taxon>Mortierellaceae</taxon>
        <taxon>Linnemannia</taxon>
    </lineage>
</organism>
<evidence type="ECO:0000256" key="2">
    <source>
        <dbReference type="ARBA" id="ARBA00004777"/>
    </source>
</evidence>
<evidence type="ECO:0000256" key="6">
    <source>
        <dbReference type="ARBA" id="ARBA00023002"/>
    </source>
</evidence>
<feature type="non-terminal residue" evidence="8">
    <location>
        <position position="68"/>
    </location>
</feature>
<name>A0AAD4CZK6_9FUNG</name>
<dbReference type="GO" id="GO:0035999">
    <property type="term" value="P:tetrahydrofolate interconversion"/>
    <property type="evidence" value="ECO:0007669"/>
    <property type="project" value="TreeGrafter"/>
</dbReference>
<evidence type="ECO:0000256" key="1">
    <source>
        <dbReference type="ARBA" id="ARBA00001974"/>
    </source>
</evidence>
<evidence type="ECO:0000256" key="3">
    <source>
        <dbReference type="ARBA" id="ARBA00006743"/>
    </source>
</evidence>
<dbReference type="EMBL" id="JAAAIL010004357">
    <property type="protein sequence ID" value="KAG0247896.1"/>
    <property type="molecule type" value="Genomic_DNA"/>
</dbReference>
<evidence type="ECO:0008006" key="10">
    <source>
        <dbReference type="Google" id="ProtNLM"/>
    </source>
</evidence>
<comment type="pathway">
    <text evidence="2 7">One-carbon metabolism; tetrahydrofolate interconversion.</text>
</comment>
<evidence type="ECO:0000313" key="8">
    <source>
        <dbReference type="EMBL" id="KAG0247896.1"/>
    </source>
</evidence>
<dbReference type="PANTHER" id="PTHR45754">
    <property type="entry name" value="METHYLENETETRAHYDROFOLATE REDUCTASE"/>
    <property type="match status" value="1"/>
</dbReference>
<dbReference type="GO" id="GO:0009086">
    <property type="term" value="P:methionine biosynthetic process"/>
    <property type="evidence" value="ECO:0007669"/>
    <property type="project" value="TreeGrafter"/>
</dbReference>
<comment type="similarity">
    <text evidence="3">Belongs to the methylenetetrahydrofolate reductase family.</text>
</comment>